<reference evidence="1" key="1">
    <citation type="submission" date="2004-11" db="EMBL/GenBank/DDBJ databases">
        <authorList>
            <person name="Town C.D."/>
        </authorList>
    </citation>
    <scope>NUCLEOTIDE SEQUENCE</scope>
</reference>
<dbReference type="AlphaFoldDB" id="Q2HWC4"/>
<sequence length="79" mass="8792">MQVPDLNQLLNFADQMKDVGDAVNVSIICSVTHLAKPDCVFYGIAPQGSCPTAIFNFFIPCTRRTDKSISYHCRLKVNN</sequence>
<dbReference type="ExpressionAtlas" id="Q2HWC4">
    <property type="expression patterns" value="differential"/>
</dbReference>
<name>Q2HWC4_MEDTR</name>
<organism evidence="1">
    <name type="scientific">Medicago truncatula</name>
    <name type="common">Barrel medic</name>
    <name type="synonym">Medicago tribuloides</name>
    <dbReference type="NCBI Taxonomy" id="3880"/>
    <lineage>
        <taxon>Eukaryota</taxon>
        <taxon>Viridiplantae</taxon>
        <taxon>Streptophyta</taxon>
        <taxon>Embryophyta</taxon>
        <taxon>Tracheophyta</taxon>
        <taxon>Spermatophyta</taxon>
        <taxon>Magnoliopsida</taxon>
        <taxon>eudicotyledons</taxon>
        <taxon>Gunneridae</taxon>
        <taxon>Pentapetalae</taxon>
        <taxon>rosids</taxon>
        <taxon>fabids</taxon>
        <taxon>Fabales</taxon>
        <taxon>Fabaceae</taxon>
        <taxon>Papilionoideae</taxon>
        <taxon>50 kb inversion clade</taxon>
        <taxon>NPAAA clade</taxon>
        <taxon>Hologalegina</taxon>
        <taxon>IRL clade</taxon>
        <taxon>Trifolieae</taxon>
        <taxon>Medicago</taxon>
    </lineage>
</organism>
<reference evidence="1" key="2">
    <citation type="submission" date="2007-03" db="EMBL/GenBank/DDBJ databases">
        <authorList>
            <consortium name="The International Medicago Genome Annotation Group"/>
        </authorList>
    </citation>
    <scope>NUCLEOTIDE SEQUENCE</scope>
</reference>
<dbReference type="EMBL" id="AC147482">
    <property type="protein sequence ID" value="ABD32490.2"/>
    <property type="molecule type" value="Genomic_DNA"/>
</dbReference>
<evidence type="ECO:0000313" key="1">
    <source>
        <dbReference type="EMBL" id="ABD32490.2"/>
    </source>
</evidence>
<accession>Q2HWC4</accession>
<protein>
    <submittedName>
        <fullName evidence="1">Uncharacterized protein</fullName>
    </submittedName>
</protein>
<proteinExistence type="predicted"/>
<gene>
    <name evidence="1" type="ORF">MtrDRAFT_AC147482g42v2</name>
</gene>